<feature type="transmembrane region" description="Helical" evidence="8">
    <location>
        <begin position="116"/>
        <end position="137"/>
    </location>
</feature>
<dbReference type="SUPFAM" id="SSF103473">
    <property type="entry name" value="MFS general substrate transporter"/>
    <property type="match status" value="1"/>
</dbReference>
<protein>
    <submittedName>
        <fullName evidence="10">MFS transporter</fullName>
    </submittedName>
</protein>
<feature type="transmembrane region" description="Helical" evidence="8">
    <location>
        <begin position="417"/>
        <end position="437"/>
    </location>
</feature>
<dbReference type="Proteomes" id="UP000663792">
    <property type="component" value="Unassembled WGS sequence"/>
</dbReference>
<dbReference type="PROSITE" id="PS50850">
    <property type="entry name" value="MFS"/>
    <property type="match status" value="1"/>
</dbReference>
<feature type="transmembrane region" description="Helical" evidence="8">
    <location>
        <begin position="91"/>
        <end position="110"/>
    </location>
</feature>
<feature type="transmembrane region" description="Helical" evidence="8">
    <location>
        <begin position="239"/>
        <end position="259"/>
    </location>
</feature>
<feature type="transmembrane region" description="Helical" evidence="8">
    <location>
        <begin position="443"/>
        <end position="466"/>
    </location>
</feature>
<organism evidence="10 11">
    <name type="scientific">Nakamurella leprariae</name>
    <dbReference type="NCBI Taxonomy" id="2803911"/>
    <lineage>
        <taxon>Bacteria</taxon>
        <taxon>Bacillati</taxon>
        <taxon>Actinomycetota</taxon>
        <taxon>Actinomycetes</taxon>
        <taxon>Nakamurellales</taxon>
        <taxon>Nakamurellaceae</taxon>
        <taxon>Nakamurella</taxon>
    </lineage>
</organism>
<accession>A0A938YEQ3</accession>
<dbReference type="PANTHER" id="PTHR42718">
    <property type="entry name" value="MAJOR FACILITATOR SUPERFAMILY MULTIDRUG TRANSPORTER MFSC"/>
    <property type="match status" value="1"/>
</dbReference>
<dbReference type="NCBIfam" id="TIGR00711">
    <property type="entry name" value="efflux_EmrB"/>
    <property type="match status" value="1"/>
</dbReference>
<keyword evidence="11" id="KW-1185">Reference proteome</keyword>
<comment type="subcellular location">
    <subcellularLocation>
        <location evidence="1">Cell membrane</location>
        <topology evidence="1">Multi-pass membrane protein</topology>
    </subcellularLocation>
</comment>
<dbReference type="Pfam" id="PF07690">
    <property type="entry name" value="MFS_1"/>
    <property type="match status" value="1"/>
</dbReference>
<dbReference type="InterPro" id="IPR020846">
    <property type="entry name" value="MFS_dom"/>
</dbReference>
<feature type="domain" description="Major facilitator superfamily (MFS) profile" evidence="9">
    <location>
        <begin position="25"/>
        <end position="473"/>
    </location>
</feature>
<feature type="transmembrane region" description="Helical" evidence="8">
    <location>
        <begin position="373"/>
        <end position="396"/>
    </location>
</feature>
<keyword evidence="4 8" id="KW-0812">Transmembrane</keyword>
<evidence type="ECO:0000256" key="4">
    <source>
        <dbReference type="ARBA" id="ARBA00022692"/>
    </source>
</evidence>
<evidence type="ECO:0000259" key="9">
    <source>
        <dbReference type="PROSITE" id="PS50850"/>
    </source>
</evidence>
<evidence type="ECO:0000256" key="1">
    <source>
        <dbReference type="ARBA" id="ARBA00004651"/>
    </source>
</evidence>
<keyword evidence="2" id="KW-0813">Transport</keyword>
<keyword evidence="6 8" id="KW-0472">Membrane</keyword>
<dbReference type="InterPro" id="IPR004638">
    <property type="entry name" value="EmrB-like"/>
</dbReference>
<feature type="transmembrane region" description="Helical" evidence="8">
    <location>
        <begin position="211"/>
        <end position="233"/>
    </location>
</feature>
<dbReference type="RefSeq" id="WP_205259338.1">
    <property type="nucleotide sequence ID" value="NZ_JAERWK010000005.1"/>
</dbReference>
<dbReference type="EMBL" id="JAERWK010000005">
    <property type="protein sequence ID" value="MBM9466398.1"/>
    <property type="molecule type" value="Genomic_DNA"/>
</dbReference>
<evidence type="ECO:0000256" key="7">
    <source>
        <dbReference type="SAM" id="MobiDB-lite"/>
    </source>
</evidence>
<feature type="transmembrane region" description="Helical" evidence="8">
    <location>
        <begin position="280"/>
        <end position="300"/>
    </location>
</feature>
<feature type="transmembrane region" description="Helical" evidence="8">
    <location>
        <begin position="149"/>
        <end position="171"/>
    </location>
</feature>
<feature type="transmembrane region" description="Helical" evidence="8">
    <location>
        <begin position="24"/>
        <end position="47"/>
    </location>
</feature>
<dbReference type="CDD" id="cd17321">
    <property type="entry name" value="MFS_MMR_MDR_like"/>
    <property type="match status" value="1"/>
</dbReference>
<keyword evidence="5 8" id="KW-1133">Transmembrane helix</keyword>
<dbReference type="InterPro" id="IPR011701">
    <property type="entry name" value="MFS"/>
</dbReference>
<gene>
    <name evidence="10" type="ORF">JL106_03780</name>
</gene>
<dbReference type="GO" id="GO:0005886">
    <property type="term" value="C:plasma membrane"/>
    <property type="evidence" value="ECO:0007669"/>
    <property type="project" value="UniProtKB-SubCell"/>
</dbReference>
<feature type="transmembrane region" description="Helical" evidence="8">
    <location>
        <begin position="306"/>
        <end position="332"/>
    </location>
</feature>
<evidence type="ECO:0000313" key="11">
    <source>
        <dbReference type="Proteomes" id="UP000663792"/>
    </source>
</evidence>
<feature type="transmembrane region" description="Helical" evidence="8">
    <location>
        <begin position="59"/>
        <end position="79"/>
    </location>
</feature>
<evidence type="ECO:0000256" key="8">
    <source>
        <dbReference type="SAM" id="Phobius"/>
    </source>
</evidence>
<keyword evidence="3" id="KW-1003">Cell membrane</keyword>
<evidence type="ECO:0000256" key="5">
    <source>
        <dbReference type="ARBA" id="ARBA00022989"/>
    </source>
</evidence>
<dbReference type="InterPro" id="IPR036259">
    <property type="entry name" value="MFS_trans_sf"/>
</dbReference>
<sequence>MDDGEMRARPGAPDLRLASPAGRWLLVAAVLGSALAGIDATVVNVALPAIGRDLDAEFGALQWTITGYTLTLASLILLGGSMGDRFGRRRVFLVGVVWFAVASLACGLAPNAPVLILARAVQGVGAALLTPGSLAMIQASFRRDDRPKAIGVWSAFGGVATAAGPFLGGWLVEAVSWRLVFLINLPLAAAVVLIGLRHVPETRDPDAPRRLDLLGGALSVVALAGVTAAVIAVPDDGIGAAPVLVPASTGVLAAVAFVVRERQARAPMLPLSIFASRQFTATNAVTFVVYAVFGGVFFLLTLQLQVVVGFTPLAAGLATMPVTVLMLLLSAWSGGLAQRIGARLPMTVGPLLCAASVLLMLRIGPGAGYLTDVLPAVVVLGLGLSVLVAPLTSAVLGAVADEHAGIASGVNNAVARAANLLAVAAFPVIGGLTGAALSDPAAFAAGFTVVLWVGAGLLVVGAVLAWTTVAGHSPAAPDDRGPEPAHVHCPVTGPEVMGRRTPGA</sequence>
<proteinExistence type="predicted"/>
<dbReference type="GO" id="GO:0022857">
    <property type="term" value="F:transmembrane transporter activity"/>
    <property type="evidence" value="ECO:0007669"/>
    <property type="project" value="InterPro"/>
</dbReference>
<name>A0A938YEQ3_9ACTN</name>
<evidence type="ECO:0000256" key="2">
    <source>
        <dbReference type="ARBA" id="ARBA00022448"/>
    </source>
</evidence>
<feature type="region of interest" description="Disordered" evidence="7">
    <location>
        <begin position="473"/>
        <end position="504"/>
    </location>
</feature>
<evidence type="ECO:0000313" key="10">
    <source>
        <dbReference type="EMBL" id="MBM9466398.1"/>
    </source>
</evidence>
<dbReference type="PANTHER" id="PTHR42718:SF42">
    <property type="entry name" value="EXPORT PROTEIN"/>
    <property type="match status" value="1"/>
</dbReference>
<dbReference type="Gene3D" id="1.20.1250.20">
    <property type="entry name" value="MFS general substrate transporter like domains"/>
    <property type="match status" value="1"/>
</dbReference>
<reference evidence="10" key="1">
    <citation type="submission" date="2021-01" db="EMBL/GenBank/DDBJ databases">
        <title>YIM 132084 draft genome.</title>
        <authorList>
            <person name="An D."/>
        </authorList>
    </citation>
    <scope>NUCLEOTIDE SEQUENCE</scope>
    <source>
        <strain evidence="10">YIM 132084</strain>
    </source>
</reference>
<feature type="compositionally biased region" description="Basic and acidic residues" evidence="7">
    <location>
        <begin position="477"/>
        <end position="486"/>
    </location>
</feature>
<evidence type="ECO:0000256" key="3">
    <source>
        <dbReference type="ARBA" id="ARBA00022475"/>
    </source>
</evidence>
<feature type="transmembrane region" description="Helical" evidence="8">
    <location>
        <begin position="344"/>
        <end position="361"/>
    </location>
</feature>
<evidence type="ECO:0000256" key="6">
    <source>
        <dbReference type="ARBA" id="ARBA00023136"/>
    </source>
</evidence>
<dbReference type="Gene3D" id="1.20.1720.10">
    <property type="entry name" value="Multidrug resistance protein D"/>
    <property type="match status" value="1"/>
</dbReference>
<comment type="caution">
    <text evidence="10">The sequence shown here is derived from an EMBL/GenBank/DDBJ whole genome shotgun (WGS) entry which is preliminary data.</text>
</comment>
<feature type="transmembrane region" description="Helical" evidence="8">
    <location>
        <begin position="177"/>
        <end position="199"/>
    </location>
</feature>
<dbReference type="AlphaFoldDB" id="A0A938YEQ3"/>